<evidence type="ECO:0000259" key="6">
    <source>
        <dbReference type="Pfam" id="PF01782"/>
    </source>
</evidence>
<dbReference type="InterPro" id="IPR011961">
    <property type="entry name" value="RimM"/>
</dbReference>
<dbReference type="InterPro" id="IPR011033">
    <property type="entry name" value="PRC_barrel-like_sf"/>
</dbReference>
<evidence type="ECO:0000256" key="1">
    <source>
        <dbReference type="ARBA" id="ARBA00022490"/>
    </source>
</evidence>
<comment type="function">
    <text evidence="5">An accessory protein needed during the final step in the assembly of 30S ribosomal subunit, possibly for assembly of the head region. Essential for efficient processing of 16S rRNA. May be needed both before and after RbfA during the maturation of 16S rRNA. It has affinity for free ribosomal 30S subunits but not for 70S ribosomes.</text>
</comment>
<keyword evidence="4 5" id="KW-0143">Chaperone</keyword>
<name>A0A0R2NJW9_9LACO</name>
<dbReference type="SUPFAM" id="SSF50346">
    <property type="entry name" value="PRC-barrel domain"/>
    <property type="match status" value="1"/>
</dbReference>
<reference evidence="8 9" key="1">
    <citation type="journal article" date="2015" name="Genome Announc.">
        <title>Expanding the biotechnology potential of lactobacilli through comparative genomics of 213 strains and associated genera.</title>
        <authorList>
            <person name="Sun Z."/>
            <person name="Harris H.M."/>
            <person name="McCann A."/>
            <person name="Guo C."/>
            <person name="Argimon S."/>
            <person name="Zhang W."/>
            <person name="Yang X."/>
            <person name="Jeffery I.B."/>
            <person name="Cooney J.C."/>
            <person name="Kagawa T.F."/>
            <person name="Liu W."/>
            <person name="Song Y."/>
            <person name="Salvetti E."/>
            <person name="Wrobel A."/>
            <person name="Rasinkangas P."/>
            <person name="Parkhill J."/>
            <person name="Rea M.C."/>
            <person name="O'Sullivan O."/>
            <person name="Ritari J."/>
            <person name="Douillard F.P."/>
            <person name="Paul Ross R."/>
            <person name="Yang R."/>
            <person name="Briner A.E."/>
            <person name="Felis G.E."/>
            <person name="de Vos W.M."/>
            <person name="Barrangou R."/>
            <person name="Klaenhammer T.R."/>
            <person name="Caufield P.W."/>
            <person name="Cui Y."/>
            <person name="Zhang H."/>
            <person name="O'Toole P.W."/>
        </authorList>
    </citation>
    <scope>NUCLEOTIDE SEQUENCE [LARGE SCALE GENOMIC DNA]</scope>
    <source>
        <strain evidence="8 9">DSM 23026</strain>
    </source>
</reference>
<dbReference type="InterPro" id="IPR036976">
    <property type="entry name" value="RimM_N_sf"/>
</dbReference>
<dbReference type="NCBIfam" id="TIGR02273">
    <property type="entry name" value="16S_RimM"/>
    <property type="match status" value="1"/>
</dbReference>
<dbReference type="EMBL" id="JQCQ01000015">
    <property type="protein sequence ID" value="KRO25154.1"/>
    <property type="molecule type" value="Genomic_DNA"/>
</dbReference>
<dbReference type="AlphaFoldDB" id="A0A0R2NJW9"/>
<dbReference type="GO" id="GO:0005840">
    <property type="term" value="C:ribosome"/>
    <property type="evidence" value="ECO:0007669"/>
    <property type="project" value="InterPro"/>
</dbReference>
<dbReference type="GO" id="GO:0006364">
    <property type="term" value="P:rRNA processing"/>
    <property type="evidence" value="ECO:0007669"/>
    <property type="project" value="UniProtKB-UniRule"/>
</dbReference>
<dbReference type="SUPFAM" id="SSF50447">
    <property type="entry name" value="Translation proteins"/>
    <property type="match status" value="1"/>
</dbReference>
<sequence length="172" mass="19541">MEYYNVGQIVNTQGIKGDIKVLSLTDFPDDRFKKGQELYLFKTKDDVKPIDSVTVTTARVQKGTFILHLQGFDNINDVESFKGMFLKVSSEQLDTLDDGEYYYHEIVGLKVIDVENQEIGTVSEILPYGPNDVWVIKRDGQKDLLIPYIKQVVLKVDVENHVATVDLPEGLE</sequence>
<dbReference type="Proteomes" id="UP000051249">
    <property type="component" value="Unassembled WGS sequence"/>
</dbReference>
<dbReference type="Pfam" id="PF01782">
    <property type="entry name" value="RimM"/>
    <property type="match status" value="1"/>
</dbReference>
<dbReference type="Gene3D" id="2.40.30.60">
    <property type="entry name" value="RimM"/>
    <property type="match status" value="1"/>
</dbReference>
<feature type="domain" description="Ribosome maturation factor RimM PRC barrel" evidence="7">
    <location>
        <begin position="104"/>
        <end position="171"/>
    </location>
</feature>
<keyword evidence="9" id="KW-1185">Reference proteome</keyword>
<evidence type="ECO:0000259" key="7">
    <source>
        <dbReference type="Pfam" id="PF24986"/>
    </source>
</evidence>
<proteinExistence type="inferred from homology"/>
<dbReference type="GO" id="GO:0043022">
    <property type="term" value="F:ribosome binding"/>
    <property type="evidence" value="ECO:0007669"/>
    <property type="project" value="InterPro"/>
</dbReference>
<evidence type="ECO:0000256" key="3">
    <source>
        <dbReference type="ARBA" id="ARBA00022552"/>
    </source>
</evidence>
<dbReference type="Gene3D" id="2.30.30.240">
    <property type="entry name" value="PRC-barrel domain"/>
    <property type="match status" value="1"/>
</dbReference>
<dbReference type="PANTHER" id="PTHR33692">
    <property type="entry name" value="RIBOSOME MATURATION FACTOR RIMM"/>
    <property type="match status" value="1"/>
</dbReference>
<accession>A0A0R2NJW9</accession>
<organism evidence="8 9">
    <name type="scientific">Pediococcus argentinicus</name>
    <dbReference type="NCBI Taxonomy" id="480391"/>
    <lineage>
        <taxon>Bacteria</taxon>
        <taxon>Bacillati</taxon>
        <taxon>Bacillota</taxon>
        <taxon>Bacilli</taxon>
        <taxon>Lactobacillales</taxon>
        <taxon>Lactobacillaceae</taxon>
        <taxon>Pediococcus</taxon>
    </lineage>
</organism>
<evidence type="ECO:0000313" key="9">
    <source>
        <dbReference type="Proteomes" id="UP000051249"/>
    </source>
</evidence>
<dbReference type="Pfam" id="PF24986">
    <property type="entry name" value="PRC_RimM"/>
    <property type="match status" value="1"/>
</dbReference>
<comment type="subunit">
    <text evidence="5">Binds ribosomal protein uS19.</text>
</comment>
<dbReference type="OrthoDB" id="9810331at2"/>
<comment type="subcellular location">
    <subcellularLocation>
        <location evidence="5">Cytoplasm</location>
    </subcellularLocation>
</comment>
<comment type="caution">
    <text evidence="8">The sequence shown here is derived from an EMBL/GenBank/DDBJ whole genome shotgun (WGS) entry which is preliminary data.</text>
</comment>
<evidence type="ECO:0000256" key="2">
    <source>
        <dbReference type="ARBA" id="ARBA00022517"/>
    </source>
</evidence>
<dbReference type="InterPro" id="IPR002676">
    <property type="entry name" value="RimM_N"/>
</dbReference>
<keyword evidence="2 5" id="KW-0690">Ribosome biogenesis</keyword>
<dbReference type="HAMAP" id="MF_00014">
    <property type="entry name" value="Ribosome_mat_RimM"/>
    <property type="match status" value="1"/>
</dbReference>
<dbReference type="GO" id="GO:0005737">
    <property type="term" value="C:cytoplasm"/>
    <property type="evidence" value="ECO:0007669"/>
    <property type="project" value="UniProtKB-SubCell"/>
</dbReference>
<dbReference type="PATRIC" id="fig|480391.4.peg.385"/>
<gene>
    <name evidence="5" type="primary">rimM</name>
    <name evidence="8" type="ORF">IV88_GL000381</name>
</gene>
<evidence type="ECO:0000256" key="4">
    <source>
        <dbReference type="ARBA" id="ARBA00023186"/>
    </source>
</evidence>
<comment type="similarity">
    <text evidence="5">Belongs to the RimM family.</text>
</comment>
<feature type="domain" description="RimM N-terminal" evidence="6">
    <location>
        <begin position="6"/>
        <end position="91"/>
    </location>
</feature>
<dbReference type="GO" id="GO:0042274">
    <property type="term" value="P:ribosomal small subunit biogenesis"/>
    <property type="evidence" value="ECO:0007669"/>
    <property type="project" value="UniProtKB-UniRule"/>
</dbReference>
<dbReference type="RefSeq" id="WP_057799321.1">
    <property type="nucleotide sequence ID" value="NZ_BJZZ01000014.1"/>
</dbReference>
<dbReference type="InterPro" id="IPR009000">
    <property type="entry name" value="Transl_B-barrel_sf"/>
</dbReference>
<protein>
    <recommendedName>
        <fullName evidence="5">Ribosome maturation factor RimM</fullName>
    </recommendedName>
</protein>
<dbReference type="InterPro" id="IPR056792">
    <property type="entry name" value="PRC_RimM"/>
</dbReference>
<keyword evidence="3 5" id="KW-0698">rRNA processing</keyword>
<comment type="domain">
    <text evidence="5">The PRC barrel domain binds ribosomal protein uS19.</text>
</comment>
<dbReference type="PANTHER" id="PTHR33692:SF1">
    <property type="entry name" value="RIBOSOME MATURATION FACTOR RIMM"/>
    <property type="match status" value="1"/>
</dbReference>
<evidence type="ECO:0000256" key="5">
    <source>
        <dbReference type="HAMAP-Rule" id="MF_00014"/>
    </source>
</evidence>
<keyword evidence="1 5" id="KW-0963">Cytoplasm</keyword>
<evidence type="ECO:0000313" key="8">
    <source>
        <dbReference type="EMBL" id="KRO25154.1"/>
    </source>
</evidence>